<keyword evidence="8 9" id="KW-0472">Membrane</keyword>
<evidence type="ECO:0000256" key="2">
    <source>
        <dbReference type="ARBA" id="ARBA00011313"/>
    </source>
</evidence>
<organism evidence="10 11">
    <name type="scientific">Vanilla planifolia</name>
    <name type="common">Vanilla</name>
    <dbReference type="NCBI Taxonomy" id="51239"/>
    <lineage>
        <taxon>Eukaryota</taxon>
        <taxon>Viridiplantae</taxon>
        <taxon>Streptophyta</taxon>
        <taxon>Embryophyta</taxon>
        <taxon>Tracheophyta</taxon>
        <taxon>Spermatophyta</taxon>
        <taxon>Magnoliopsida</taxon>
        <taxon>Liliopsida</taxon>
        <taxon>Asparagales</taxon>
        <taxon>Orchidaceae</taxon>
        <taxon>Vanilloideae</taxon>
        <taxon>Vanilleae</taxon>
        <taxon>Vanilla</taxon>
    </lineage>
</organism>
<evidence type="ECO:0000256" key="5">
    <source>
        <dbReference type="ARBA" id="ARBA00022723"/>
    </source>
</evidence>
<evidence type="ECO:0000256" key="6">
    <source>
        <dbReference type="ARBA" id="ARBA00022989"/>
    </source>
</evidence>
<dbReference type="SUPFAM" id="SSF81343">
    <property type="entry name" value="Fumarate reductase respiratory complex transmembrane subunits"/>
    <property type="match status" value="1"/>
</dbReference>
<dbReference type="AlphaFoldDB" id="A0A835QXF9"/>
<keyword evidence="11" id="KW-1185">Reference proteome</keyword>
<gene>
    <name evidence="10" type="ORF">HPP92_012394</name>
</gene>
<keyword evidence="7" id="KW-0408">Iron</keyword>
<reference evidence="10 11" key="1">
    <citation type="journal article" date="2020" name="Nat. Food">
        <title>A phased Vanilla planifolia genome enables genetic improvement of flavour and production.</title>
        <authorList>
            <person name="Hasing T."/>
            <person name="Tang H."/>
            <person name="Brym M."/>
            <person name="Khazi F."/>
            <person name="Huang T."/>
            <person name="Chambers A.H."/>
        </authorList>
    </citation>
    <scope>NUCLEOTIDE SEQUENCE [LARGE SCALE GENOMIC DNA]</scope>
    <source>
        <tissue evidence="10">Leaf</tissue>
    </source>
</reference>
<evidence type="ECO:0000256" key="9">
    <source>
        <dbReference type="SAM" id="Phobius"/>
    </source>
</evidence>
<evidence type="ECO:0000256" key="1">
    <source>
        <dbReference type="ARBA" id="ARBA00004434"/>
    </source>
</evidence>
<keyword evidence="3" id="KW-0349">Heme</keyword>
<keyword evidence="6 9" id="KW-1133">Transmembrane helix</keyword>
<dbReference type="GO" id="GO:0045273">
    <property type="term" value="C:respiratory chain complex II (succinate dehydrogenase)"/>
    <property type="evidence" value="ECO:0007669"/>
    <property type="project" value="UniProtKB-ARBA"/>
</dbReference>
<evidence type="ECO:0000256" key="8">
    <source>
        <dbReference type="ARBA" id="ARBA00023136"/>
    </source>
</evidence>
<accession>A0A835QXF9</accession>
<evidence type="ECO:0000313" key="10">
    <source>
        <dbReference type="EMBL" id="KAG0481536.1"/>
    </source>
</evidence>
<dbReference type="Proteomes" id="UP000636800">
    <property type="component" value="Chromosome 5"/>
</dbReference>
<keyword evidence="4 9" id="KW-0812">Transmembrane</keyword>
<dbReference type="GO" id="GO:0006121">
    <property type="term" value="P:mitochondrial electron transport, succinate to ubiquinone"/>
    <property type="evidence" value="ECO:0007669"/>
    <property type="project" value="TreeGrafter"/>
</dbReference>
<feature type="transmembrane region" description="Helical" evidence="9">
    <location>
        <begin position="122"/>
        <end position="142"/>
    </location>
</feature>
<dbReference type="InterPro" id="IPR014314">
    <property type="entry name" value="Succ_DH_cytb556"/>
</dbReference>
<proteinExistence type="predicted"/>
<evidence type="ECO:0000256" key="3">
    <source>
        <dbReference type="ARBA" id="ARBA00022617"/>
    </source>
</evidence>
<dbReference type="GO" id="GO:0005743">
    <property type="term" value="C:mitochondrial inner membrane"/>
    <property type="evidence" value="ECO:0007669"/>
    <property type="project" value="UniProtKB-SubCell"/>
</dbReference>
<comment type="caution">
    <text evidence="10">The sequence shown here is derived from an EMBL/GenBank/DDBJ whole genome shotgun (WGS) entry which is preliminary data.</text>
</comment>
<comment type="subunit">
    <text evidence="2">Component of complex II composed of eight subunits in plants: four classical SDH subunits SDH1, SDH2, SDH3 and SDH4 (a flavoprotein (FP), an iron-sulfur protein (IP), and a cytochrome b composed of a large and a small subunit.), as well as four subunits unknown in mitochondria from bacteria and heterotrophic eukaryotes.</text>
</comment>
<dbReference type="InterPro" id="IPR034804">
    <property type="entry name" value="SQR/QFR_C/D"/>
</dbReference>
<dbReference type="PANTHER" id="PTHR10978">
    <property type="entry name" value="SUCCINATE DEHYDROGENASE CYTOCHROME B560 SUBUNIT"/>
    <property type="match status" value="1"/>
</dbReference>
<sequence length="147" mass="16114">MGTGTSSNIVIRLAWPTHDPLIKLNTDSWGRFDMDTPFALRGLLGSCVNDQHRLQQLPVLTLPPMEMEDKPVQTSPGGSRAFHGSRMAYESAKGAYSNRPLSPHLPLKKPQLSASYSISHRILGAAVASSILLFPLVLKFSIFTDVQ</sequence>
<evidence type="ECO:0000256" key="4">
    <source>
        <dbReference type="ARBA" id="ARBA00022692"/>
    </source>
</evidence>
<dbReference type="EMBL" id="JADCNL010000005">
    <property type="protein sequence ID" value="KAG0481536.1"/>
    <property type="molecule type" value="Genomic_DNA"/>
</dbReference>
<evidence type="ECO:0000256" key="7">
    <source>
        <dbReference type="ARBA" id="ARBA00023004"/>
    </source>
</evidence>
<dbReference type="GO" id="GO:0046872">
    <property type="term" value="F:metal ion binding"/>
    <property type="evidence" value="ECO:0007669"/>
    <property type="project" value="UniProtKB-KW"/>
</dbReference>
<dbReference type="Gene3D" id="1.20.1300.10">
    <property type="entry name" value="Fumarate reductase/succinate dehydrogenase, transmembrane subunit"/>
    <property type="match status" value="1"/>
</dbReference>
<dbReference type="PANTHER" id="PTHR10978:SF18">
    <property type="entry name" value="SUCCINATE DEHYDROGENASE SUBUNIT 3-1, MITOCHONDRIAL"/>
    <property type="match status" value="1"/>
</dbReference>
<dbReference type="GO" id="GO:0006099">
    <property type="term" value="P:tricarboxylic acid cycle"/>
    <property type="evidence" value="ECO:0007669"/>
    <property type="project" value="InterPro"/>
</dbReference>
<comment type="subcellular location">
    <subcellularLocation>
        <location evidence="1">Mitochondrion inner membrane</location>
        <topology evidence="1">Single-pass membrane protein</topology>
    </subcellularLocation>
</comment>
<protein>
    <recommendedName>
        <fullName evidence="12">Succinate dehydrogenase subunit 3</fullName>
    </recommendedName>
</protein>
<dbReference type="GO" id="GO:0009055">
    <property type="term" value="F:electron transfer activity"/>
    <property type="evidence" value="ECO:0007669"/>
    <property type="project" value="InterPro"/>
</dbReference>
<evidence type="ECO:0008006" key="12">
    <source>
        <dbReference type="Google" id="ProtNLM"/>
    </source>
</evidence>
<evidence type="ECO:0000313" key="11">
    <source>
        <dbReference type="Proteomes" id="UP000636800"/>
    </source>
</evidence>
<dbReference type="OrthoDB" id="10065496at2759"/>
<name>A0A835QXF9_VANPL</name>
<keyword evidence="5" id="KW-0479">Metal-binding</keyword>